<dbReference type="PANTHER" id="PTHR32432:SF3">
    <property type="entry name" value="ETHANOLAMINE UTILIZATION PROTEIN EUTJ"/>
    <property type="match status" value="1"/>
</dbReference>
<dbReference type="KEGG" id="tvr:TVD_01805"/>
<dbReference type="InterPro" id="IPR050696">
    <property type="entry name" value="FtsA/MreB"/>
</dbReference>
<dbReference type="PANTHER" id="PTHR32432">
    <property type="entry name" value="CELL DIVISION PROTEIN FTSA-RELATED"/>
    <property type="match status" value="1"/>
</dbReference>
<dbReference type="STRING" id="106634.TVD_01805"/>
<evidence type="ECO:0000313" key="1">
    <source>
        <dbReference type="EMBL" id="AKJ94183.1"/>
    </source>
</evidence>
<proteinExistence type="predicted"/>
<dbReference type="RefSeq" id="WP_026313095.1">
    <property type="nucleotide sequence ID" value="NZ_CP011367.1"/>
</dbReference>
<evidence type="ECO:0000313" key="2">
    <source>
        <dbReference type="Proteomes" id="UP000064201"/>
    </source>
</evidence>
<dbReference type="Gene3D" id="3.30.420.40">
    <property type="match status" value="2"/>
</dbReference>
<dbReference type="Gene3D" id="3.30.1490.300">
    <property type="match status" value="1"/>
</dbReference>
<sequence length="355" mass="38467">MLSLGKSKQGVLGVDISSAAVKVLELTRQGKGFRVEAFAVEPLPDGVMVDKVCQDTEAVGNALARAVKRSGTRLKHCAMAVPSSAVITKTIQMSAALGDAELEGQVFVEADQYIPYTLEEVNLDFQVLGKNEKNPEMVDVLVVASRRENVDSRVAIAEAAKLTPELIDVEAYAIEHTAERLMEQVPDRESKPIVAVVDVGSSVTAVYVVSQDEGVVYTREQNFGGRMLTEEIMRRYSMNYQEAGSAKMSGDLPTDYASSILEPFKQTMVDQIQRLLQYFYVTRPQDTIDHILLGGGCAAIPGVDELLEEAAGTPVSIANPFRGMALAKRVNQERFANDAPALMTACGLAVRGYAS</sequence>
<dbReference type="InterPro" id="IPR043129">
    <property type="entry name" value="ATPase_NBD"/>
</dbReference>
<dbReference type="Pfam" id="PF11104">
    <property type="entry name" value="PilM_2"/>
    <property type="match status" value="1"/>
</dbReference>
<dbReference type="SUPFAM" id="SSF53067">
    <property type="entry name" value="Actin-like ATPase domain"/>
    <property type="match status" value="2"/>
</dbReference>
<gene>
    <name evidence="1" type="ORF">TVD_01805</name>
</gene>
<protein>
    <submittedName>
        <fullName evidence="1">Fimbrial assembly protein</fullName>
    </submittedName>
</protein>
<dbReference type="PIRSF" id="PIRSF019169">
    <property type="entry name" value="PilM"/>
    <property type="match status" value="1"/>
</dbReference>
<dbReference type="InterPro" id="IPR005883">
    <property type="entry name" value="PilM"/>
</dbReference>
<dbReference type="Proteomes" id="UP000064201">
    <property type="component" value="Chromosome"/>
</dbReference>
<dbReference type="PATRIC" id="fig|106634.4.peg.367"/>
<dbReference type="NCBIfam" id="TIGR01175">
    <property type="entry name" value="pilM"/>
    <property type="match status" value="1"/>
</dbReference>
<dbReference type="AlphaFoldDB" id="A0A0G3FZ43"/>
<organism evidence="1 2">
    <name type="scientific">Thioalkalivibrio versutus</name>
    <dbReference type="NCBI Taxonomy" id="106634"/>
    <lineage>
        <taxon>Bacteria</taxon>
        <taxon>Pseudomonadati</taxon>
        <taxon>Pseudomonadota</taxon>
        <taxon>Gammaproteobacteria</taxon>
        <taxon>Chromatiales</taxon>
        <taxon>Ectothiorhodospiraceae</taxon>
        <taxon>Thioalkalivibrio</taxon>
    </lineage>
</organism>
<dbReference type="OrthoDB" id="9773403at2"/>
<name>A0A0G3FZ43_9GAMM</name>
<keyword evidence="2" id="KW-1185">Reference proteome</keyword>
<dbReference type="EMBL" id="CP011367">
    <property type="protein sequence ID" value="AKJ94183.1"/>
    <property type="molecule type" value="Genomic_DNA"/>
</dbReference>
<reference evidence="1 2" key="1">
    <citation type="submission" date="2015-04" db="EMBL/GenBank/DDBJ databases">
        <title>Complete Sequence for the Genome of the Thioalkalivibrio versutus D301.</title>
        <authorList>
            <person name="Mu T."/>
            <person name="Zhou J."/>
            <person name="Xu X."/>
        </authorList>
    </citation>
    <scope>NUCLEOTIDE SEQUENCE [LARGE SCALE GENOMIC DNA]</scope>
    <source>
        <strain evidence="1 2">D301</strain>
    </source>
</reference>
<dbReference type="CDD" id="cd24049">
    <property type="entry name" value="ASKHA_NBD_PilM"/>
    <property type="match status" value="1"/>
</dbReference>
<accession>A0A0G3FZ43</accession>